<name>A0A1H3SH71_9RHOB</name>
<evidence type="ECO:0000313" key="1">
    <source>
        <dbReference type="EMBL" id="SDZ37312.1"/>
    </source>
</evidence>
<gene>
    <name evidence="1" type="ORF">SAMN05444004_11213</name>
</gene>
<proteinExistence type="predicted"/>
<protein>
    <submittedName>
        <fullName evidence="1">Uncharacterized protein</fullName>
    </submittedName>
</protein>
<reference evidence="2" key="1">
    <citation type="submission" date="2016-10" db="EMBL/GenBank/DDBJ databases">
        <authorList>
            <person name="Varghese N."/>
            <person name="Submissions S."/>
        </authorList>
    </citation>
    <scope>NUCLEOTIDE SEQUENCE [LARGE SCALE GENOMIC DNA]</scope>
    <source>
        <strain evidence="2">DSM 100420</strain>
    </source>
</reference>
<sequence>MPTLAELESWLGPIRVTPAPIPHDCSDGFLAAYWRCPTAYLDNRLRAAMSPFQMLGDVSEGLTKLNDDLRSGDWTRRYGHLADLIELDCGYRFVTAG</sequence>
<dbReference type="Proteomes" id="UP000198914">
    <property type="component" value="Unassembled WGS sequence"/>
</dbReference>
<dbReference type="InterPro" id="IPR029063">
    <property type="entry name" value="SAM-dependent_MTases_sf"/>
</dbReference>
<dbReference type="AlphaFoldDB" id="A0A1H3SH71"/>
<keyword evidence="2" id="KW-1185">Reference proteome</keyword>
<accession>A0A1H3SH71</accession>
<organism evidence="1 2">
    <name type="scientific">Jannaschia faecimaris</name>
    <dbReference type="NCBI Taxonomy" id="1244108"/>
    <lineage>
        <taxon>Bacteria</taxon>
        <taxon>Pseudomonadati</taxon>
        <taxon>Pseudomonadota</taxon>
        <taxon>Alphaproteobacteria</taxon>
        <taxon>Rhodobacterales</taxon>
        <taxon>Roseobacteraceae</taxon>
        <taxon>Jannaschia</taxon>
    </lineage>
</organism>
<dbReference type="EMBL" id="FNPX01000012">
    <property type="protein sequence ID" value="SDZ37312.1"/>
    <property type="molecule type" value="Genomic_DNA"/>
</dbReference>
<dbReference type="STRING" id="1244108.SAMN05444004_11213"/>
<dbReference type="RefSeq" id="WP_211605511.1">
    <property type="nucleotide sequence ID" value="NZ_FNPX01000012.1"/>
</dbReference>
<evidence type="ECO:0000313" key="2">
    <source>
        <dbReference type="Proteomes" id="UP000198914"/>
    </source>
</evidence>
<dbReference type="Gene3D" id="3.40.50.150">
    <property type="entry name" value="Vaccinia Virus protein VP39"/>
    <property type="match status" value="1"/>
</dbReference>